<evidence type="ECO:0000259" key="2">
    <source>
        <dbReference type="Pfam" id="PF09843"/>
    </source>
</evidence>
<sequence length="603" mass="66280">MQASEQIARRYKLLFSLPSLKTIIIKTAIYSTSFGVVTELAKVGIIGEQTLRVGLLVGIFYYLIPALISTPLTAVIVRRKVLTIRRLAGLALYSVLFAGIIHITGVTLSVLIKNPRIEEAAILLSCGVMLSSRYLAIRALEEDKVGVLLGALTQPLFSILTALYFLRTLEFHDLLPTLARLVYVTGSLTISSWCLLEAIDSRVSKSVGISGTRLFRAFIQNWLTGRKETLEHILSEHANKKDVEITGIVFFSKEDAKPKYAMIIPSFHFGPFRNIGSSQLPSRIIEVLLEEGIIAAVLHGASSHEEDLTSEEDCHKVLNAIRKMVKKVKPKTLTATPVMKAKQGRATAYCQCYGDTALIIITRAPRLTEDPPKWVEEKINREARKLGLKRAIVIDAHNSINDTETLNTNDYEGLVEAAKKALKKAIAAGRHPLKIGIAQREITEYTEKQGIGRGGVIGTIIECSGKRFAAIIFDGNNMIPEFREKVLQALKSMGLEEAEVLTTDTHSVNALTTVARGYHPVGELVSQSKLIEYATEVARDALENLSDVAYTIESVTVQEVKVLGENLLQKISQAIEISLITAKQVAVIAYSLAIVTSVLILLI</sequence>
<organism evidence="3 4">
    <name type="scientific">Thermoproteota archaeon</name>
    <dbReference type="NCBI Taxonomy" id="2056631"/>
    <lineage>
        <taxon>Archaea</taxon>
        <taxon>Thermoproteota</taxon>
    </lineage>
</organism>
<evidence type="ECO:0000313" key="4">
    <source>
        <dbReference type="Proteomes" id="UP000268446"/>
    </source>
</evidence>
<feature type="domain" description="DUF2070" evidence="2">
    <location>
        <begin position="8"/>
        <end position="597"/>
    </location>
</feature>
<evidence type="ECO:0000256" key="1">
    <source>
        <dbReference type="SAM" id="Phobius"/>
    </source>
</evidence>
<reference evidence="3 4" key="1">
    <citation type="submission" date="2018-06" db="EMBL/GenBank/DDBJ databases">
        <title>Extensive metabolic versatility and redundancy in microbially diverse, dynamic hydrothermal sediments.</title>
        <authorList>
            <person name="Dombrowski N."/>
            <person name="Teske A."/>
            <person name="Baker B.J."/>
        </authorList>
    </citation>
    <scope>NUCLEOTIDE SEQUENCE [LARGE SCALE GENOMIC DNA]</scope>
    <source>
        <strain evidence="3">B29_G17</strain>
    </source>
</reference>
<accession>A0A497EY63</accession>
<proteinExistence type="predicted"/>
<feature type="transmembrane region" description="Helical" evidence="1">
    <location>
        <begin position="90"/>
        <end position="111"/>
    </location>
</feature>
<dbReference type="Pfam" id="PF09843">
    <property type="entry name" value="DUF2070"/>
    <property type="match status" value="1"/>
</dbReference>
<keyword evidence="1" id="KW-1133">Transmembrane helix</keyword>
<protein>
    <recommendedName>
        <fullName evidence="2">DUF2070 domain-containing protein</fullName>
    </recommendedName>
</protein>
<name>A0A497EY63_9CREN</name>
<feature type="transmembrane region" description="Helical" evidence="1">
    <location>
        <begin position="117"/>
        <end position="135"/>
    </location>
</feature>
<dbReference type="EMBL" id="QMQZ01000012">
    <property type="protein sequence ID" value="RLE52127.1"/>
    <property type="molecule type" value="Genomic_DNA"/>
</dbReference>
<evidence type="ECO:0000313" key="3">
    <source>
        <dbReference type="EMBL" id="RLE52127.1"/>
    </source>
</evidence>
<keyword evidence="1" id="KW-0472">Membrane</keyword>
<comment type="caution">
    <text evidence="3">The sequence shown here is derived from an EMBL/GenBank/DDBJ whole genome shotgun (WGS) entry which is preliminary data.</text>
</comment>
<dbReference type="Proteomes" id="UP000268446">
    <property type="component" value="Unassembled WGS sequence"/>
</dbReference>
<keyword evidence="1" id="KW-0812">Transmembrane</keyword>
<dbReference type="InterPro" id="IPR019204">
    <property type="entry name" value="DUF2070_membrane"/>
</dbReference>
<gene>
    <name evidence="3" type="ORF">DRJ20_00775</name>
</gene>
<feature type="transmembrane region" description="Helical" evidence="1">
    <location>
        <begin position="147"/>
        <end position="166"/>
    </location>
</feature>
<feature type="transmembrane region" description="Helical" evidence="1">
    <location>
        <begin position="59"/>
        <end position="78"/>
    </location>
</feature>
<feature type="transmembrane region" description="Helical" evidence="1">
    <location>
        <begin position="585"/>
        <end position="602"/>
    </location>
</feature>
<dbReference type="AlphaFoldDB" id="A0A497EY63"/>